<evidence type="ECO:0000313" key="12">
    <source>
        <dbReference type="Proteomes" id="UP000011704"/>
    </source>
</evidence>
<evidence type="ECO:0000256" key="3">
    <source>
        <dbReference type="ARBA" id="ARBA00022475"/>
    </source>
</evidence>
<dbReference type="Gene3D" id="3.30.70.100">
    <property type="match status" value="1"/>
</dbReference>
<evidence type="ECO:0000259" key="9">
    <source>
        <dbReference type="Pfam" id="PF21082"/>
    </source>
</evidence>
<keyword evidence="12" id="KW-1185">Reference proteome</keyword>
<keyword evidence="4 7" id="KW-0812">Transmembrane</keyword>
<evidence type="ECO:0000256" key="7">
    <source>
        <dbReference type="SAM" id="Phobius"/>
    </source>
</evidence>
<evidence type="ECO:0000256" key="2">
    <source>
        <dbReference type="ARBA" id="ARBA00008017"/>
    </source>
</evidence>
<dbReference type="FunCoup" id="M1Z190">
    <property type="interactions" value="155"/>
</dbReference>
<evidence type="ECO:0000256" key="5">
    <source>
        <dbReference type="ARBA" id="ARBA00022989"/>
    </source>
</evidence>
<dbReference type="Proteomes" id="UP000011704">
    <property type="component" value="Unassembled WGS sequence"/>
</dbReference>
<dbReference type="STRING" id="1266370.NITGR_610027"/>
<dbReference type="SUPFAM" id="SSF82861">
    <property type="entry name" value="Mechanosensitive channel protein MscS (YggB), transmembrane region"/>
    <property type="match status" value="1"/>
</dbReference>
<feature type="domain" description="Mechanosensitive ion channel MscS" evidence="8">
    <location>
        <begin position="47"/>
        <end position="112"/>
    </location>
</feature>
<dbReference type="InterPro" id="IPR023408">
    <property type="entry name" value="MscS_beta-dom_sf"/>
</dbReference>
<evidence type="ECO:0000256" key="1">
    <source>
        <dbReference type="ARBA" id="ARBA00004651"/>
    </source>
</evidence>
<dbReference type="AlphaFoldDB" id="M1Z190"/>
<keyword evidence="3" id="KW-1003">Cell membrane</keyword>
<dbReference type="Pfam" id="PF00924">
    <property type="entry name" value="MS_channel_2nd"/>
    <property type="match status" value="1"/>
</dbReference>
<dbReference type="InParanoid" id="M1Z190"/>
<proteinExistence type="inferred from homology"/>
<dbReference type="InterPro" id="IPR010920">
    <property type="entry name" value="LSM_dom_sf"/>
</dbReference>
<dbReference type="PROSITE" id="PS01246">
    <property type="entry name" value="UPF0003"/>
    <property type="match status" value="1"/>
</dbReference>
<comment type="caution">
    <text evidence="11">The sequence shown here is derived from an EMBL/GenBank/DDBJ whole genome shotgun (WGS) entry which is preliminary data.</text>
</comment>
<dbReference type="InterPro" id="IPR006686">
    <property type="entry name" value="MscS_channel_CS"/>
</dbReference>
<feature type="domain" description="Mechanosensitive ion channel transmembrane helices 2/3" evidence="10">
    <location>
        <begin position="5"/>
        <end position="45"/>
    </location>
</feature>
<dbReference type="InterPro" id="IPR011014">
    <property type="entry name" value="MscS_channel_TM-2"/>
</dbReference>
<evidence type="ECO:0000259" key="10">
    <source>
        <dbReference type="Pfam" id="PF21088"/>
    </source>
</evidence>
<evidence type="ECO:0000313" key="11">
    <source>
        <dbReference type="EMBL" id="CCQ91269.1"/>
    </source>
</evidence>
<dbReference type="RefSeq" id="WP_005009746.1">
    <property type="nucleotide sequence ID" value="NZ_HG422173.1"/>
</dbReference>
<evidence type="ECO:0000256" key="4">
    <source>
        <dbReference type="ARBA" id="ARBA00022692"/>
    </source>
</evidence>
<dbReference type="SUPFAM" id="SSF82689">
    <property type="entry name" value="Mechanosensitive channel protein MscS (YggB), C-terminal domain"/>
    <property type="match status" value="1"/>
</dbReference>
<dbReference type="Gene3D" id="2.30.30.60">
    <property type="match status" value="1"/>
</dbReference>
<keyword evidence="6 7" id="KW-0472">Membrane</keyword>
<dbReference type="InterPro" id="IPR049142">
    <property type="entry name" value="MS_channel_1st"/>
</dbReference>
<dbReference type="PANTHER" id="PTHR30566">
    <property type="entry name" value="YNAI-RELATED MECHANOSENSITIVE ION CHANNEL"/>
    <property type="match status" value="1"/>
</dbReference>
<feature type="domain" description="Mechanosensitive ion channel MscS C-terminal" evidence="9">
    <location>
        <begin position="123"/>
        <end position="204"/>
    </location>
</feature>
<accession>M1Z190</accession>
<dbReference type="GO" id="GO:0005886">
    <property type="term" value="C:plasma membrane"/>
    <property type="evidence" value="ECO:0007669"/>
    <property type="project" value="UniProtKB-SubCell"/>
</dbReference>
<dbReference type="SUPFAM" id="SSF50182">
    <property type="entry name" value="Sm-like ribonucleoproteins"/>
    <property type="match status" value="1"/>
</dbReference>
<organism evidence="11 12">
    <name type="scientific">Nitrospina gracilis (strain 3/211)</name>
    <dbReference type="NCBI Taxonomy" id="1266370"/>
    <lineage>
        <taxon>Bacteria</taxon>
        <taxon>Pseudomonadati</taxon>
        <taxon>Nitrospinota/Tectimicrobiota group</taxon>
        <taxon>Nitrospinota</taxon>
        <taxon>Nitrospinia</taxon>
        <taxon>Nitrospinales</taxon>
        <taxon>Nitrospinaceae</taxon>
        <taxon>Nitrospina</taxon>
    </lineage>
</organism>
<dbReference type="Pfam" id="PF21082">
    <property type="entry name" value="MS_channel_3rd"/>
    <property type="match status" value="1"/>
</dbReference>
<dbReference type="Pfam" id="PF21088">
    <property type="entry name" value="MS_channel_1st"/>
    <property type="match status" value="1"/>
</dbReference>
<keyword evidence="5 7" id="KW-1133">Transmembrane helix</keyword>
<reference evidence="11 12" key="1">
    <citation type="journal article" date="2013" name="Front. Microbiol.">
        <title>The genome of Nitrospina gracilis illuminates the metabolism and evolution of the major marine nitrite oxidizer.</title>
        <authorList>
            <person name="Luecker S."/>
            <person name="Nowka B."/>
            <person name="Rattei T."/>
            <person name="Spieck E."/>
            <person name="and Daims H."/>
        </authorList>
    </citation>
    <scope>NUCLEOTIDE SEQUENCE [LARGE SCALE GENOMIC DNA]</scope>
    <source>
        <strain evidence="11 12">3/211</strain>
    </source>
</reference>
<comment type="similarity">
    <text evidence="2">Belongs to the MscS (TC 1.A.23) family.</text>
</comment>
<name>M1Z190_NITG3</name>
<dbReference type="GO" id="GO:0008381">
    <property type="term" value="F:mechanosensitive monoatomic ion channel activity"/>
    <property type="evidence" value="ECO:0007669"/>
    <property type="project" value="UniProtKB-ARBA"/>
</dbReference>
<evidence type="ECO:0008006" key="13">
    <source>
        <dbReference type="Google" id="ProtNLM"/>
    </source>
</evidence>
<dbReference type="InterPro" id="IPR049278">
    <property type="entry name" value="MS_channel_C"/>
</dbReference>
<feature type="transmembrane region" description="Helical" evidence="7">
    <location>
        <begin position="28"/>
        <end position="49"/>
    </location>
</feature>
<sequence length="226" mass="25243">MIKFIILLGFYVVLALVALENVGVDIAALVAGLGIGGIAIALAVQKILGDLFASLTIVMDKPFVIGDFIIAGTDMGTVQHIGLKSTQLKSIDGERLIIPNSDLLDSRIRNFRKIPERRQLFLIGVTYDTPADKLERIPGMIKEIIEAQPDTRVDRIHFKQFGPYSLDFETVYWLLRGDFEFKMDTQQAINLALCRKFQAEGIEFAFPTQTIQLEPGENPPPRPDRV</sequence>
<dbReference type="HOGENOM" id="CLU_1102040_0_0_0"/>
<dbReference type="Gene3D" id="1.10.287.1260">
    <property type="match status" value="1"/>
</dbReference>
<evidence type="ECO:0000256" key="6">
    <source>
        <dbReference type="ARBA" id="ARBA00023136"/>
    </source>
</evidence>
<gene>
    <name evidence="11" type="ORF">NITGR_610027</name>
</gene>
<evidence type="ECO:0000259" key="8">
    <source>
        <dbReference type="Pfam" id="PF00924"/>
    </source>
</evidence>
<protein>
    <recommendedName>
        <fullName evidence="13">Mechanosensitive ion channel family protein</fullName>
    </recommendedName>
</protein>
<dbReference type="PANTHER" id="PTHR30566:SF25">
    <property type="entry name" value="INNER MEMBRANE PROTEIN"/>
    <property type="match status" value="1"/>
</dbReference>
<comment type="subcellular location">
    <subcellularLocation>
        <location evidence="1">Cell membrane</location>
        <topology evidence="1">Multi-pass membrane protein</topology>
    </subcellularLocation>
</comment>
<dbReference type="EMBL" id="CAQJ01000068">
    <property type="protein sequence ID" value="CCQ91269.1"/>
    <property type="molecule type" value="Genomic_DNA"/>
</dbReference>
<dbReference type="InterPro" id="IPR011066">
    <property type="entry name" value="MscS_channel_C_sf"/>
</dbReference>
<dbReference type="InterPro" id="IPR006685">
    <property type="entry name" value="MscS_channel_2nd"/>
</dbReference>